<dbReference type="Gene3D" id="3.30.200.20">
    <property type="entry name" value="Phosphorylase Kinase, domain 1"/>
    <property type="match status" value="1"/>
</dbReference>
<dbReference type="GO" id="GO:0004674">
    <property type="term" value="F:protein serine/threonine kinase activity"/>
    <property type="evidence" value="ECO:0007669"/>
    <property type="project" value="UniProtKB-KW"/>
</dbReference>
<dbReference type="InterPro" id="IPR000253">
    <property type="entry name" value="FHA_dom"/>
</dbReference>
<dbReference type="OrthoDB" id="74764at2759"/>
<evidence type="ECO:0000256" key="1">
    <source>
        <dbReference type="ARBA" id="ARBA00005575"/>
    </source>
</evidence>
<dbReference type="SUPFAM" id="SSF49879">
    <property type="entry name" value="SMAD/FHA domain"/>
    <property type="match status" value="1"/>
</dbReference>
<feature type="domain" description="FHA" evidence="12">
    <location>
        <begin position="69"/>
        <end position="146"/>
    </location>
</feature>
<feature type="binding site" evidence="10">
    <location>
        <position position="230"/>
    </location>
    <ligand>
        <name>ATP</name>
        <dbReference type="ChEBI" id="CHEBI:30616"/>
    </ligand>
</feature>
<dbReference type="PANTHER" id="PTHR24361:SF433">
    <property type="entry name" value="PROTEIN KINASE DOMAIN-CONTAINING PROTEIN"/>
    <property type="match status" value="1"/>
</dbReference>
<evidence type="ECO:0000259" key="12">
    <source>
        <dbReference type="PROSITE" id="PS50006"/>
    </source>
</evidence>
<dbReference type="InterPro" id="IPR000719">
    <property type="entry name" value="Prot_kinase_dom"/>
</dbReference>
<gene>
    <name evidence="13" type="ORF">CMQ_4613</name>
</gene>
<dbReference type="InterPro" id="IPR011009">
    <property type="entry name" value="Kinase-like_dom_sf"/>
</dbReference>
<proteinExistence type="inferred from homology"/>
<dbReference type="Pfam" id="PF00069">
    <property type="entry name" value="Pkinase"/>
    <property type="match status" value="2"/>
</dbReference>
<dbReference type="InterPro" id="IPR053235">
    <property type="entry name" value="Ser_Thr_kinase"/>
</dbReference>
<dbReference type="PROSITE" id="PS00107">
    <property type="entry name" value="PROTEIN_KINASE_ATP"/>
    <property type="match status" value="1"/>
</dbReference>
<dbReference type="EMBL" id="GL630006">
    <property type="protein sequence ID" value="EFW98761.1"/>
    <property type="molecule type" value="Genomic_DNA"/>
</dbReference>
<keyword evidence="14" id="KW-1185">Reference proteome</keyword>
<dbReference type="HOGENOM" id="CLU_568644_0_0_1"/>
<dbReference type="AlphaFoldDB" id="F0XUD0"/>
<evidence type="ECO:0000313" key="13">
    <source>
        <dbReference type="EMBL" id="EFW98761.1"/>
    </source>
</evidence>
<keyword evidence="6 13" id="KW-0418">Kinase</keyword>
<evidence type="ECO:0000256" key="3">
    <source>
        <dbReference type="ARBA" id="ARBA00022527"/>
    </source>
</evidence>
<evidence type="ECO:0000256" key="6">
    <source>
        <dbReference type="ARBA" id="ARBA00022777"/>
    </source>
</evidence>
<keyword evidence="5 10" id="KW-0547">Nucleotide-binding</keyword>
<dbReference type="GO" id="GO:0005524">
    <property type="term" value="F:ATP binding"/>
    <property type="evidence" value="ECO:0007669"/>
    <property type="project" value="UniProtKB-UniRule"/>
</dbReference>
<dbReference type="SUPFAM" id="SSF56112">
    <property type="entry name" value="Protein kinase-like (PK-like)"/>
    <property type="match status" value="1"/>
</dbReference>
<evidence type="ECO:0000256" key="8">
    <source>
        <dbReference type="ARBA" id="ARBA00047899"/>
    </source>
</evidence>
<protein>
    <recommendedName>
        <fullName evidence="2">non-specific serine/threonine protein kinase</fullName>
        <ecNumber evidence="2">2.7.11.1</ecNumber>
    </recommendedName>
</protein>
<dbReference type="Pfam" id="PF00498">
    <property type="entry name" value="FHA"/>
    <property type="match status" value="1"/>
</dbReference>
<dbReference type="SMART" id="SM00220">
    <property type="entry name" value="S_TKc"/>
    <property type="match status" value="1"/>
</dbReference>
<dbReference type="STRING" id="655863.F0XUD0"/>
<dbReference type="SMART" id="SM00240">
    <property type="entry name" value="FHA"/>
    <property type="match status" value="1"/>
</dbReference>
<organism evidence="14">
    <name type="scientific">Grosmannia clavigera (strain kw1407 / UAMH 11150)</name>
    <name type="common">Blue stain fungus</name>
    <name type="synonym">Graphiocladiella clavigera</name>
    <dbReference type="NCBI Taxonomy" id="655863"/>
    <lineage>
        <taxon>Eukaryota</taxon>
        <taxon>Fungi</taxon>
        <taxon>Dikarya</taxon>
        <taxon>Ascomycota</taxon>
        <taxon>Pezizomycotina</taxon>
        <taxon>Sordariomycetes</taxon>
        <taxon>Sordariomycetidae</taxon>
        <taxon>Ophiostomatales</taxon>
        <taxon>Ophiostomataceae</taxon>
        <taxon>Leptographium</taxon>
    </lineage>
</organism>
<evidence type="ECO:0000256" key="2">
    <source>
        <dbReference type="ARBA" id="ARBA00012513"/>
    </source>
</evidence>
<evidence type="ECO:0000313" key="14">
    <source>
        <dbReference type="Proteomes" id="UP000007796"/>
    </source>
</evidence>
<evidence type="ECO:0000256" key="7">
    <source>
        <dbReference type="ARBA" id="ARBA00022840"/>
    </source>
</evidence>
<accession>F0XUD0</accession>
<reference evidence="13 14" key="1">
    <citation type="journal article" date="2011" name="Proc. Natl. Acad. Sci. U.S.A.">
        <title>Genome and transcriptome analyses of the mountain pine beetle-fungal symbiont Grosmannia clavigera, a lodgepole pine pathogen.</title>
        <authorList>
            <person name="DiGuistini S."/>
            <person name="Wang Y."/>
            <person name="Liao N.Y."/>
            <person name="Taylor G."/>
            <person name="Tanguay P."/>
            <person name="Feau N."/>
            <person name="Henrissat B."/>
            <person name="Chan S.K."/>
            <person name="Hesse-Orce U."/>
            <person name="Alamouti S.M."/>
            <person name="Tsui C.K.M."/>
            <person name="Docking R.T."/>
            <person name="Levasseur A."/>
            <person name="Haridas S."/>
            <person name="Robertson G."/>
            <person name="Birol I."/>
            <person name="Holt R.A."/>
            <person name="Marra M.A."/>
            <person name="Hamelin R.C."/>
            <person name="Hirst M."/>
            <person name="Jones S.J.M."/>
            <person name="Bohlmann J."/>
            <person name="Breuil C."/>
        </authorList>
    </citation>
    <scope>NUCLEOTIDE SEQUENCE [LARGE SCALE GENOMIC DNA]</scope>
    <source>
        <strain evidence="14">kw1407 / UAMH 11150</strain>
    </source>
</reference>
<evidence type="ECO:0000256" key="5">
    <source>
        <dbReference type="ARBA" id="ARBA00022741"/>
    </source>
</evidence>
<dbReference type="PROSITE" id="PS50006">
    <property type="entry name" value="FHA_DOMAIN"/>
    <property type="match status" value="1"/>
</dbReference>
<feature type="region of interest" description="Disordered" evidence="11">
    <location>
        <begin position="419"/>
        <end position="447"/>
    </location>
</feature>
<dbReference type="InParanoid" id="F0XUD0"/>
<dbReference type="Proteomes" id="UP000007796">
    <property type="component" value="Unassembled WGS sequence"/>
</dbReference>
<evidence type="ECO:0000256" key="11">
    <source>
        <dbReference type="SAM" id="MobiDB-lite"/>
    </source>
</evidence>
<dbReference type="GO" id="GO:0005737">
    <property type="term" value="C:cytoplasm"/>
    <property type="evidence" value="ECO:0007669"/>
    <property type="project" value="TreeGrafter"/>
</dbReference>
<comment type="similarity">
    <text evidence="1">Belongs to the protein kinase superfamily. CAMK Ser/Thr protein kinase family. CHEK2 subfamily.</text>
</comment>
<dbReference type="eggNOG" id="KOG0032">
    <property type="taxonomic scope" value="Eukaryota"/>
</dbReference>
<keyword evidence="4" id="KW-0808">Transferase</keyword>
<dbReference type="GeneID" id="25977844"/>
<dbReference type="RefSeq" id="XP_014168244.1">
    <property type="nucleotide sequence ID" value="XM_014312769.1"/>
</dbReference>
<dbReference type="Gene3D" id="2.60.200.20">
    <property type="match status" value="1"/>
</dbReference>
<dbReference type="Gene3D" id="1.10.510.10">
    <property type="entry name" value="Transferase(Phosphotransferase) domain 1"/>
    <property type="match status" value="1"/>
</dbReference>
<name>F0XUD0_GROCL</name>
<dbReference type="InterPro" id="IPR008984">
    <property type="entry name" value="SMAD_FHA_dom_sf"/>
</dbReference>
<evidence type="ECO:0000256" key="4">
    <source>
        <dbReference type="ARBA" id="ARBA00022679"/>
    </source>
</evidence>
<dbReference type="EC" id="2.7.11.1" evidence="2"/>
<comment type="catalytic activity">
    <reaction evidence="9">
        <text>L-seryl-[protein] + ATP = O-phospho-L-seryl-[protein] + ADP + H(+)</text>
        <dbReference type="Rhea" id="RHEA:17989"/>
        <dbReference type="Rhea" id="RHEA-COMP:9863"/>
        <dbReference type="Rhea" id="RHEA-COMP:11604"/>
        <dbReference type="ChEBI" id="CHEBI:15378"/>
        <dbReference type="ChEBI" id="CHEBI:29999"/>
        <dbReference type="ChEBI" id="CHEBI:30616"/>
        <dbReference type="ChEBI" id="CHEBI:83421"/>
        <dbReference type="ChEBI" id="CHEBI:456216"/>
        <dbReference type="EC" id="2.7.11.1"/>
    </reaction>
</comment>
<evidence type="ECO:0000256" key="10">
    <source>
        <dbReference type="PROSITE-ProRule" id="PRU10141"/>
    </source>
</evidence>
<keyword evidence="3" id="KW-0723">Serine/threonine-protein kinase</keyword>
<dbReference type="InterPro" id="IPR017441">
    <property type="entry name" value="Protein_kinase_ATP_BS"/>
</dbReference>
<keyword evidence="7 10" id="KW-0067">ATP-binding</keyword>
<comment type="catalytic activity">
    <reaction evidence="8">
        <text>L-threonyl-[protein] + ATP = O-phospho-L-threonyl-[protein] + ADP + H(+)</text>
        <dbReference type="Rhea" id="RHEA:46608"/>
        <dbReference type="Rhea" id="RHEA-COMP:11060"/>
        <dbReference type="Rhea" id="RHEA-COMP:11605"/>
        <dbReference type="ChEBI" id="CHEBI:15378"/>
        <dbReference type="ChEBI" id="CHEBI:30013"/>
        <dbReference type="ChEBI" id="CHEBI:30616"/>
        <dbReference type="ChEBI" id="CHEBI:61977"/>
        <dbReference type="ChEBI" id="CHEBI:456216"/>
        <dbReference type="EC" id="2.7.11.1"/>
    </reaction>
</comment>
<sequence>MPHTATSCRSLAGLRPIPCTSSPTLDSDDELSNYQETLLMPLARIEVESQACGKFKQLIKIPIRRDQFIRIGSGEKRLRAMIQDRLRTVALLLTCISNLRIKDAGVSPVHCEIYSVVFESDERCISLIYVRDCQSITGTHVNGHRIGKGPYITSAQLLENDDIIRVGPCRLQVRSDMAQGGDMALSRTQREETSLFEDHYVVRDIVIGHGSYGTVHLAVNVKTNRQVICKVHDLEGLENLEPFAIRGVDQEMFIWSHLDHPNIIAFQRAFRTNKNMEVWFAGGRHGVSVDIWAIGVLTLQLIAGDDPVDMPLEFADMSEIGEFVWSVLYKRMASMSEPMSDSGLRFLMACLNLDPSKRPSAKEASGHIWLTKQPERSIFEERERQLAWEPRDILIPAVVDLREATRTVFGSEYCAMHDASELEGSQESEPDDHRLTQETSPASKVMGCPNQRMKVCERGQTTIVTNGNPVAANGRNHSAP</sequence>
<dbReference type="PANTHER" id="PTHR24361">
    <property type="entry name" value="MITOGEN-ACTIVATED KINASE KINASE KINASE"/>
    <property type="match status" value="1"/>
</dbReference>
<evidence type="ECO:0000256" key="9">
    <source>
        <dbReference type="ARBA" id="ARBA00048679"/>
    </source>
</evidence>